<name>A0ABX8AIV3_9HYPH</name>
<keyword evidence="2" id="KW-1185">Reference proteome</keyword>
<dbReference type="Proteomes" id="UP000680706">
    <property type="component" value="Chromosome"/>
</dbReference>
<accession>A0ABX8AIV3</accession>
<evidence type="ECO:0000313" key="1">
    <source>
        <dbReference type="EMBL" id="QUS54493.1"/>
    </source>
</evidence>
<organism evidence="1 2">
    <name type="scientific">Pseudovibrio brasiliensis</name>
    <dbReference type="NCBI Taxonomy" id="1898042"/>
    <lineage>
        <taxon>Bacteria</taxon>
        <taxon>Pseudomonadati</taxon>
        <taxon>Pseudomonadota</taxon>
        <taxon>Alphaproteobacteria</taxon>
        <taxon>Hyphomicrobiales</taxon>
        <taxon>Stappiaceae</taxon>
        <taxon>Pseudovibrio</taxon>
    </lineage>
</organism>
<evidence type="ECO:0000313" key="2">
    <source>
        <dbReference type="Proteomes" id="UP000680706"/>
    </source>
</evidence>
<sequence length="192" mass="21614">MAVSGFDEPLSSEPKMMRAGDFVSWRRDDLAQTFPPEDYTLSYVGTLEGEAPEKIEFAATARSGGFFVSLGADENSNWTAGAYQWAAFITRDSDGARKTVGSGRFEVLADLANGDAVDLRSHNRRMLEQIEALLEGRAKSNVASYEIAGRKLTKLTPKELQDWHTHYRKLVKIEDRKRKGRGSHRLRKVEFK</sequence>
<dbReference type="EMBL" id="CP074126">
    <property type="protein sequence ID" value="QUS54493.1"/>
    <property type="molecule type" value="Genomic_DNA"/>
</dbReference>
<reference evidence="1 2" key="1">
    <citation type="journal article" date="2021" name="Angew. Chem. Int. Ed. Engl.">
        <title>A novel family of nonribosomal peptides modulate collective behavior in Pseudovibrio bacteria isolated from marine sponges.</title>
        <authorList>
            <person name="Ioca L.P."/>
            <person name="Dai Y."/>
            <person name="Kunakom S."/>
            <person name="Diaz-Espinosa J."/>
            <person name="Krunic A."/>
            <person name="Crnkovic C.M."/>
            <person name="Orjala J."/>
            <person name="Sanchez L.M."/>
            <person name="Ferreira A.G."/>
            <person name="Berlinck R.G.S."/>
            <person name="Eustaquio A.S."/>
        </authorList>
    </citation>
    <scope>NUCLEOTIDE SEQUENCE [LARGE SCALE GENOMIC DNA]</scope>
    <source>
        <strain evidence="1 2">Ab134</strain>
    </source>
</reference>
<protein>
    <submittedName>
        <fullName evidence="1">Uncharacterized protein</fullName>
    </submittedName>
</protein>
<dbReference type="RefSeq" id="WP_143508272.1">
    <property type="nucleotide sequence ID" value="NZ_CP074126.1"/>
</dbReference>
<proteinExistence type="predicted"/>
<gene>
    <name evidence="1" type="ORF">KGB56_13945</name>
</gene>